<dbReference type="InterPro" id="IPR025734">
    <property type="entry name" value="EspG"/>
</dbReference>
<evidence type="ECO:0000313" key="6">
    <source>
        <dbReference type="Proteomes" id="UP000438448"/>
    </source>
</evidence>
<dbReference type="RefSeq" id="WP_153408462.1">
    <property type="nucleotide sequence ID" value="NZ_WEGK01000002.1"/>
</dbReference>
<evidence type="ECO:0008006" key="7">
    <source>
        <dbReference type="Google" id="ProtNLM"/>
    </source>
</evidence>
<comment type="similarity">
    <text evidence="2">Belongs to the EspG family.</text>
</comment>
<sequence>MPRSIRFTGLEFEILWAAYGRDRLPYPLQHRTDIEDFDDLKRAREAAVQSLLTKYDPDLERALAVLVNPDARVEAKGFGGPDHDQIYRFHAAVRDDAGAVIVQLPGTAPDSGGEVVVKYCAATQIGEYAVESLPKRRPGAQPALEIRRDDLERDRLNPVRRGPSLTDRLDRVFDRPRTAYGEVMIFPGPALDARRTPGRSFWWMDYPDGRYYVKTTDPIVAKPITPKSLAAEVNRITKLTATYYREDREHESHLRTRRPS</sequence>
<evidence type="ECO:0000313" key="5">
    <source>
        <dbReference type="EMBL" id="MQY18340.1"/>
    </source>
</evidence>
<protein>
    <recommendedName>
        <fullName evidence="7">ESX secretion-associated protein EspG</fullName>
    </recommendedName>
</protein>
<evidence type="ECO:0000256" key="1">
    <source>
        <dbReference type="ARBA" id="ARBA00004496"/>
    </source>
</evidence>
<accession>A0A7K0CXV7</accession>
<comment type="subcellular location">
    <subcellularLocation>
        <location evidence="1">Cytoplasm</location>
    </subcellularLocation>
</comment>
<evidence type="ECO:0000256" key="2">
    <source>
        <dbReference type="ARBA" id="ARBA00006411"/>
    </source>
</evidence>
<organism evidence="5 6">
    <name type="scientific">Nocardia macrotermitis</name>
    <dbReference type="NCBI Taxonomy" id="2585198"/>
    <lineage>
        <taxon>Bacteria</taxon>
        <taxon>Bacillati</taxon>
        <taxon>Actinomycetota</taxon>
        <taxon>Actinomycetes</taxon>
        <taxon>Mycobacteriales</taxon>
        <taxon>Nocardiaceae</taxon>
        <taxon>Nocardia</taxon>
    </lineage>
</organism>
<dbReference type="Pfam" id="PF14011">
    <property type="entry name" value="ESX-1_EspG"/>
    <property type="match status" value="1"/>
</dbReference>
<proteinExistence type="inferred from homology"/>
<evidence type="ECO:0000256" key="4">
    <source>
        <dbReference type="ARBA" id="ARBA00023186"/>
    </source>
</evidence>
<keyword evidence="6" id="KW-1185">Reference proteome</keyword>
<keyword evidence="3" id="KW-0963">Cytoplasm</keyword>
<dbReference type="EMBL" id="WEGK01000002">
    <property type="protein sequence ID" value="MQY18340.1"/>
    <property type="molecule type" value="Genomic_DNA"/>
</dbReference>
<dbReference type="OrthoDB" id="4532341at2"/>
<gene>
    <name evidence="5" type="ORF">NRB20_14160</name>
</gene>
<name>A0A7K0CXV7_9NOCA</name>
<keyword evidence="4" id="KW-0143">Chaperone</keyword>
<dbReference type="Proteomes" id="UP000438448">
    <property type="component" value="Unassembled WGS sequence"/>
</dbReference>
<evidence type="ECO:0000256" key="3">
    <source>
        <dbReference type="ARBA" id="ARBA00022490"/>
    </source>
</evidence>
<reference evidence="5 6" key="1">
    <citation type="submission" date="2019-10" db="EMBL/GenBank/DDBJ databases">
        <title>Nocardia macrotermitis sp. nov. and Nocardia aurantia sp. nov., isolated from the gut of fungus growing-termite Macrotermes natalensis.</title>
        <authorList>
            <person name="Benndorf R."/>
            <person name="Schwitalla J."/>
            <person name="Martin K."/>
            <person name="De Beer W."/>
            <person name="Kaster A.-K."/>
            <person name="Vollmers J."/>
            <person name="Poulsen M."/>
            <person name="Beemelmanns C."/>
        </authorList>
    </citation>
    <scope>NUCLEOTIDE SEQUENCE [LARGE SCALE GENOMIC DNA]</scope>
    <source>
        <strain evidence="5 6">RB20</strain>
    </source>
</reference>
<dbReference type="AlphaFoldDB" id="A0A7K0CXV7"/>
<comment type="caution">
    <text evidence="5">The sequence shown here is derived from an EMBL/GenBank/DDBJ whole genome shotgun (WGS) entry which is preliminary data.</text>
</comment>